<reference evidence="3" key="1">
    <citation type="submission" date="2023-07" db="EMBL/GenBank/DDBJ databases">
        <title>Genomic Encyclopedia of Type Strains, Phase IV (KMG-IV): sequencing the most valuable type-strain genomes for metagenomic binning, comparative biology and taxonomic classification.</title>
        <authorList>
            <person name="Goeker M."/>
        </authorList>
    </citation>
    <scope>NUCLEOTIDE SEQUENCE</scope>
    <source>
        <strain evidence="3">DSM 19569</strain>
    </source>
</reference>
<dbReference type="EMBL" id="JAUSWL010000010">
    <property type="protein sequence ID" value="MDQ0545699.1"/>
    <property type="molecule type" value="Genomic_DNA"/>
</dbReference>
<dbReference type="Proteomes" id="UP001223420">
    <property type="component" value="Unassembled WGS sequence"/>
</dbReference>
<feature type="compositionally biased region" description="Polar residues" evidence="1">
    <location>
        <begin position="48"/>
        <end position="58"/>
    </location>
</feature>
<keyword evidence="2" id="KW-0472">Membrane</keyword>
<comment type="caution">
    <text evidence="3">The sequence shown here is derived from an EMBL/GenBank/DDBJ whole genome shotgun (WGS) entry which is preliminary data.</text>
</comment>
<organism evidence="3 4">
    <name type="scientific">Methylobacterium brachiatum</name>
    <dbReference type="NCBI Taxonomy" id="269660"/>
    <lineage>
        <taxon>Bacteria</taxon>
        <taxon>Pseudomonadati</taxon>
        <taxon>Pseudomonadota</taxon>
        <taxon>Alphaproteobacteria</taxon>
        <taxon>Hyphomicrobiales</taxon>
        <taxon>Methylobacteriaceae</taxon>
        <taxon>Methylobacterium</taxon>
    </lineage>
</organism>
<keyword evidence="2" id="KW-0812">Transmembrane</keyword>
<sequence>MIPLHLDRLGPPGLVHVQARTGQDFTIPAPQNPAPQADPIQTAPPPAGTSTGANPFSTLERGPTTTEFALGAAALVVLAVLFLFVRQGVRTHLINRRATLDAANGASWMLFSALMLTAAILVSATVGRLWQAWAGLAAGFALCLVLFGAALVLFLRAPERRR</sequence>
<evidence type="ECO:0000313" key="3">
    <source>
        <dbReference type="EMBL" id="MDQ0545699.1"/>
    </source>
</evidence>
<proteinExistence type="predicted"/>
<keyword evidence="2" id="KW-1133">Transmembrane helix</keyword>
<evidence type="ECO:0000256" key="1">
    <source>
        <dbReference type="SAM" id="MobiDB-lite"/>
    </source>
</evidence>
<accession>A0AAJ1WWJ7</accession>
<dbReference type="RefSeq" id="WP_230367395.1">
    <property type="nucleotide sequence ID" value="NZ_JAJALK010000011.1"/>
</dbReference>
<feature type="transmembrane region" description="Helical" evidence="2">
    <location>
        <begin position="132"/>
        <end position="155"/>
    </location>
</feature>
<evidence type="ECO:0000313" key="4">
    <source>
        <dbReference type="Proteomes" id="UP001223420"/>
    </source>
</evidence>
<evidence type="ECO:0000256" key="2">
    <source>
        <dbReference type="SAM" id="Phobius"/>
    </source>
</evidence>
<feature type="transmembrane region" description="Helical" evidence="2">
    <location>
        <begin position="68"/>
        <end position="85"/>
    </location>
</feature>
<name>A0AAJ1WWJ7_9HYPH</name>
<gene>
    <name evidence="3" type="ORF">QO001_004646</name>
</gene>
<dbReference type="AlphaFoldDB" id="A0AAJ1WWJ7"/>
<feature type="transmembrane region" description="Helical" evidence="2">
    <location>
        <begin position="106"/>
        <end position="126"/>
    </location>
</feature>
<protein>
    <submittedName>
        <fullName evidence="3">Uncharacterized protein</fullName>
    </submittedName>
</protein>
<feature type="region of interest" description="Disordered" evidence="1">
    <location>
        <begin position="25"/>
        <end position="58"/>
    </location>
</feature>